<proteinExistence type="predicted"/>
<evidence type="ECO:0000313" key="1">
    <source>
        <dbReference type="EMBL" id="OMG56694.1"/>
    </source>
</evidence>
<dbReference type="OrthoDB" id="9182166at2"/>
<dbReference type="Proteomes" id="UP000187526">
    <property type="component" value="Unassembled WGS sequence"/>
</dbReference>
<name>A0A1R1IDC4_9RHOO</name>
<comment type="caution">
    <text evidence="1">The sequence shown here is derived from an EMBL/GenBank/DDBJ whole genome shotgun (WGS) entry which is preliminary data.</text>
</comment>
<evidence type="ECO:0000313" key="2">
    <source>
        <dbReference type="Proteomes" id="UP000187526"/>
    </source>
</evidence>
<dbReference type="RefSeq" id="WP_076092089.1">
    <property type="nucleotide sequence ID" value="NZ_MTHD01000001.1"/>
</dbReference>
<sequence>MPATTLDCKGHTVAAGDRVRILAITPDPDLDEDDLDLFMDMIGSTCDVERIDEDGAAWVAVWWNCSEGNLMTQVGLYPRQMEKVAG</sequence>
<dbReference type="AlphaFoldDB" id="A0A1R1IDC4"/>
<protein>
    <submittedName>
        <fullName evidence="1">Uncharacterized protein</fullName>
    </submittedName>
</protein>
<organism evidence="1 2">
    <name type="scientific">Azonexus hydrophilus</name>
    <dbReference type="NCBI Taxonomy" id="418702"/>
    <lineage>
        <taxon>Bacteria</taxon>
        <taxon>Pseudomonadati</taxon>
        <taxon>Pseudomonadota</taxon>
        <taxon>Betaproteobacteria</taxon>
        <taxon>Rhodocyclales</taxon>
        <taxon>Azonexaceae</taxon>
        <taxon>Azonexus</taxon>
    </lineage>
</organism>
<reference evidence="1 2" key="1">
    <citation type="submission" date="2016-10" db="EMBL/GenBank/DDBJ databases">
        <title>Alkaliphiles isolated from bioreactors.</title>
        <authorList>
            <person name="Salah Z."/>
            <person name="Rout S.P."/>
            <person name="Humphreys P.N."/>
        </authorList>
    </citation>
    <scope>NUCLEOTIDE SEQUENCE [LARGE SCALE GENOMIC DNA]</scope>
    <source>
        <strain evidence="1 2">ZS02</strain>
    </source>
</reference>
<accession>A0A1R1IDC4</accession>
<dbReference type="EMBL" id="MTHD01000001">
    <property type="protein sequence ID" value="OMG56694.1"/>
    <property type="molecule type" value="Genomic_DNA"/>
</dbReference>
<keyword evidence="2" id="KW-1185">Reference proteome</keyword>
<gene>
    <name evidence="1" type="ORF">BJN45_03535</name>
</gene>